<comment type="caution">
    <text evidence="1">The sequence shown here is derived from an EMBL/GenBank/DDBJ whole genome shotgun (WGS) entry which is preliminary data.</text>
</comment>
<dbReference type="EMBL" id="JACEGQ020000015">
    <property type="protein sequence ID" value="KAH8487595.1"/>
    <property type="molecule type" value="Genomic_DNA"/>
</dbReference>
<accession>A0A8T2X1X1</accession>
<proteinExistence type="predicted"/>
<dbReference type="PANTHER" id="PTHR35751:SF1">
    <property type="entry name" value="GENOME ASSEMBLY, CHROMOSOME: A02"/>
    <property type="match status" value="1"/>
</dbReference>
<evidence type="ECO:0000313" key="1">
    <source>
        <dbReference type="EMBL" id="KAH8487595.1"/>
    </source>
</evidence>
<protein>
    <submittedName>
        <fullName evidence="1">Uncharacterized protein</fullName>
    </submittedName>
</protein>
<name>A0A8T2X1X1_POPDE</name>
<reference evidence="1" key="1">
    <citation type="journal article" date="2021" name="J. Hered.">
        <title>Genome Assembly of Salicaceae Populus deltoides (Eastern Cottonwood) I-69 Based on Nanopore Sequencing and Hi-C Technologies.</title>
        <authorList>
            <person name="Bai S."/>
            <person name="Wu H."/>
            <person name="Zhang J."/>
            <person name="Pan Z."/>
            <person name="Zhao W."/>
            <person name="Li Z."/>
            <person name="Tong C."/>
        </authorList>
    </citation>
    <scope>NUCLEOTIDE SEQUENCE</scope>
    <source>
        <tissue evidence="1">Leaf</tissue>
    </source>
</reference>
<evidence type="ECO:0000313" key="2">
    <source>
        <dbReference type="Proteomes" id="UP000807159"/>
    </source>
</evidence>
<sequence>MALVVQCSDASSSPFSPPSSILFYSRLPLLPSSFMAYRKPSQLASTYPAQFIISTLQQTPFLLYTNKLVQIKLPAPPANAAEGGKASLQPECTVPVSERKIEAVQARKTFFAILRLQDAEHFDKITWVASSDFTTNKLMEDGHCYLIF</sequence>
<keyword evidence="2" id="KW-1185">Reference proteome</keyword>
<dbReference type="AlphaFoldDB" id="A0A8T2X1X1"/>
<dbReference type="Proteomes" id="UP000807159">
    <property type="component" value="Chromosome 15"/>
</dbReference>
<gene>
    <name evidence="1" type="ORF">H0E87_026247</name>
</gene>
<organism evidence="1 2">
    <name type="scientific">Populus deltoides</name>
    <name type="common">Eastern poplar</name>
    <name type="synonym">Eastern cottonwood</name>
    <dbReference type="NCBI Taxonomy" id="3696"/>
    <lineage>
        <taxon>Eukaryota</taxon>
        <taxon>Viridiplantae</taxon>
        <taxon>Streptophyta</taxon>
        <taxon>Embryophyta</taxon>
        <taxon>Tracheophyta</taxon>
        <taxon>Spermatophyta</taxon>
        <taxon>Magnoliopsida</taxon>
        <taxon>eudicotyledons</taxon>
        <taxon>Gunneridae</taxon>
        <taxon>Pentapetalae</taxon>
        <taxon>rosids</taxon>
        <taxon>fabids</taxon>
        <taxon>Malpighiales</taxon>
        <taxon>Salicaceae</taxon>
        <taxon>Saliceae</taxon>
        <taxon>Populus</taxon>
    </lineage>
</organism>
<dbReference type="PANTHER" id="PTHR35751">
    <property type="match status" value="1"/>
</dbReference>